<sequence>MFGLKYRVPKDTFAWITSHLSKEEIKRCKIPDVDKTDLMKRAIEYIQFFKEKLPEWIHIYLPDTLGPFEIAHSVYGNDIFYEIYDDPNFVLYLLDLCTKLYIQVTEKLKKVIGEERESCYHGHALVRGIYMRNGGTRISEDSATLLSPEHIDEFVIPYDKKALKAFGGGFVHYCGKHDYLLESYLQLEEVRAVNLGNPEMYEFNSTMQKFLNYGKCYFGLWPKKKKETLEEYIYRIKQFTAGGKRGLILHFDEAMFSEYSCQEILQKWKIIMGG</sequence>
<evidence type="ECO:0000313" key="1">
    <source>
        <dbReference type="EMBL" id="GAG56997.1"/>
    </source>
</evidence>
<protein>
    <recommendedName>
        <fullName evidence="2">Uroporphyrinogen decarboxylase (URO-D) domain-containing protein</fullName>
    </recommendedName>
</protein>
<accession>X0ZFP5</accession>
<dbReference type="AlphaFoldDB" id="X0ZFP5"/>
<dbReference type="InterPro" id="IPR038071">
    <property type="entry name" value="UROD/MetE-like_sf"/>
</dbReference>
<dbReference type="SUPFAM" id="SSF51726">
    <property type="entry name" value="UROD/MetE-like"/>
    <property type="match status" value="1"/>
</dbReference>
<gene>
    <name evidence="1" type="ORF">S01H4_03366</name>
</gene>
<dbReference type="Gene3D" id="3.20.20.210">
    <property type="match status" value="1"/>
</dbReference>
<name>X0ZFP5_9ZZZZ</name>
<reference evidence="1" key="1">
    <citation type="journal article" date="2014" name="Front. Microbiol.">
        <title>High frequency of phylogenetically diverse reductive dehalogenase-homologous genes in deep subseafloor sedimentary metagenomes.</title>
        <authorList>
            <person name="Kawai M."/>
            <person name="Futagami T."/>
            <person name="Toyoda A."/>
            <person name="Takaki Y."/>
            <person name="Nishi S."/>
            <person name="Hori S."/>
            <person name="Arai W."/>
            <person name="Tsubouchi T."/>
            <person name="Morono Y."/>
            <person name="Uchiyama I."/>
            <person name="Ito T."/>
            <person name="Fujiyama A."/>
            <person name="Inagaki F."/>
            <person name="Takami H."/>
        </authorList>
    </citation>
    <scope>NUCLEOTIDE SEQUENCE</scope>
    <source>
        <strain evidence="1">Expedition CK06-06</strain>
    </source>
</reference>
<comment type="caution">
    <text evidence="1">The sequence shown here is derived from an EMBL/GenBank/DDBJ whole genome shotgun (WGS) entry which is preliminary data.</text>
</comment>
<evidence type="ECO:0008006" key="2">
    <source>
        <dbReference type="Google" id="ProtNLM"/>
    </source>
</evidence>
<dbReference type="EMBL" id="BART01000818">
    <property type="protein sequence ID" value="GAG56997.1"/>
    <property type="molecule type" value="Genomic_DNA"/>
</dbReference>
<organism evidence="1">
    <name type="scientific">marine sediment metagenome</name>
    <dbReference type="NCBI Taxonomy" id="412755"/>
    <lineage>
        <taxon>unclassified sequences</taxon>
        <taxon>metagenomes</taxon>
        <taxon>ecological metagenomes</taxon>
    </lineage>
</organism>
<proteinExistence type="predicted"/>